<evidence type="ECO:0000256" key="4">
    <source>
        <dbReference type="ARBA" id="ARBA00022982"/>
    </source>
</evidence>
<keyword evidence="1" id="KW-0813">Transport</keyword>
<dbReference type="PRINTS" id="PR00605">
    <property type="entry name" value="CYTCHROMECIC"/>
</dbReference>
<protein>
    <recommendedName>
        <fullName evidence="7">Cytochrome c domain-containing protein</fullName>
    </recommendedName>
</protein>
<evidence type="ECO:0000259" key="7">
    <source>
        <dbReference type="PROSITE" id="PS51007"/>
    </source>
</evidence>
<keyword evidence="2 6" id="KW-0349">Heme</keyword>
<evidence type="ECO:0000313" key="8">
    <source>
        <dbReference type="EMBL" id="AYA37567.1"/>
    </source>
</evidence>
<dbReference type="AlphaFoldDB" id="A0A3B7RTP4"/>
<accession>A0A3B7RTP4</accession>
<dbReference type="Proteomes" id="UP000262802">
    <property type="component" value="Chromosome"/>
</dbReference>
<dbReference type="OrthoDB" id="9811395at2"/>
<dbReference type="Pfam" id="PF13442">
    <property type="entry name" value="Cytochrome_CBB3"/>
    <property type="match status" value="1"/>
</dbReference>
<evidence type="ECO:0000256" key="5">
    <source>
        <dbReference type="ARBA" id="ARBA00023004"/>
    </source>
</evidence>
<organism evidence="8 9">
    <name type="scientific">Hymenobacter oligotrophus</name>
    <dbReference type="NCBI Taxonomy" id="2319843"/>
    <lineage>
        <taxon>Bacteria</taxon>
        <taxon>Pseudomonadati</taxon>
        <taxon>Bacteroidota</taxon>
        <taxon>Cytophagia</taxon>
        <taxon>Cytophagales</taxon>
        <taxon>Hymenobacteraceae</taxon>
        <taxon>Hymenobacter</taxon>
    </lineage>
</organism>
<proteinExistence type="predicted"/>
<reference evidence="8 9" key="1">
    <citation type="submission" date="2018-09" db="EMBL/GenBank/DDBJ databases">
        <title>Hymenobacter medium sp. nov., isolated from R2A medium.</title>
        <authorList>
            <person name="Yingchao G."/>
        </authorList>
    </citation>
    <scope>NUCLEOTIDE SEQUENCE [LARGE SCALE GENOMIC DNA]</scope>
    <source>
        <strain evidence="9">sh-6</strain>
    </source>
</reference>
<dbReference type="EMBL" id="CP032317">
    <property type="protein sequence ID" value="AYA37567.1"/>
    <property type="molecule type" value="Genomic_DNA"/>
</dbReference>
<gene>
    <name evidence="8" type="ORF">D3Y59_11210</name>
</gene>
<dbReference type="PANTHER" id="PTHR35008:SF4">
    <property type="entry name" value="BLL4482 PROTEIN"/>
    <property type="match status" value="1"/>
</dbReference>
<evidence type="ECO:0000256" key="3">
    <source>
        <dbReference type="ARBA" id="ARBA00022723"/>
    </source>
</evidence>
<dbReference type="InterPro" id="IPR008168">
    <property type="entry name" value="Cyt_C_IC"/>
</dbReference>
<dbReference type="InterPro" id="IPR036909">
    <property type="entry name" value="Cyt_c-like_dom_sf"/>
</dbReference>
<keyword evidence="5 6" id="KW-0408">Iron</keyword>
<feature type="domain" description="Cytochrome c" evidence="7">
    <location>
        <begin position="60"/>
        <end position="135"/>
    </location>
</feature>
<dbReference type="PROSITE" id="PS51007">
    <property type="entry name" value="CYTC"/>
    <property type="match status" value="1"/>
</dbReference>
<keyword evidence="9" id="KW-1185">Reference proteome</keyword>
<dbReference type="Gene3D" id="1.10.760.10">
    <property type="entry name" value="Cytochrome c-like domain"/>
    <property type="match status" value="1"/>
</dbReference>
<evidence type="ECO:0000256" key="2">
    <source>
        <dbReference type="ARBA" id="ARBA00022617"/>
    </source>
</evidence>
<keyword evidence="4" id="KW-0249">Electron transport</keyword>
<evidence type="ECO:0000313" key="9">
    <source>
        <dbReference type="Proteomes" id="UP000262802"/>
    </source>
</evidence>
<dbReference type="GO" id="GO:0020037">
    <property type="term" value="F:heme binding"/>
    <property type="evidence" value="ECO:0007669"/>
    <property type="project" value="InterPro"/>
</dbReference>
<dbReference type="RefSeq" id="WP_119445134.1">
    <property type="nucleotide sequence ID" value="NZ_CP032317.1"/>
</dbReference>
<evidence type="ECO:0000256" key="1">
    <source>
        <dbReference type="ARBA" id="ARBA00022448"/>
    </source>
</evidence>
<dbReference type="InterPro" id="IPR051459">
    <property type="entry name" value="Cytochrome_c-type_DH"/>
</dbReference>
<dbReference type="GO" id="GO:0005506">
    <property type="term" value="F:iron ion binding"/>
    <property type="evidence" value="ECO:0007669"/>
    <property type="project" value="InterPro"/>
</dbReference>
<dbReference type="SUPFAM" id="SSF46626">
    <property type="entry name" value="Cytochrome c"/>
    <property type="match status" value="1"/>
</dbReference>
<dbReference type="InterPro" id="IPR009056">
    <property type="entry name" value="Cyt_c-like_dom"/>
</dbReference>
<dbReference type="GO" id="GO:0009055">
    <property type="term" value="F:electron transfer activity"/>
    <property type="evidence" value="ECO:0007669"/>
    <property type="project" value="InterPro"/>
</dbReference>
<evidence type="ECO:0000256" key="6">
    <source>
        <dbReference type="PROSITE-ProRule" id="PRU00433"/>
    </source>
</evidence>
<dbReference type="KEGG" id="hyh:D3Y59_11210"/>
<keyword evidence="3 6" id="KW-0479">Metal-binding</keyword>
<sequence length="135" mass="14007">MLTIAFYGLFCVTFSAVARILRPAYGVAALLALGACTDSASSEATAPQAQPEAAAPAEAALADAGKTLFLQNCALCHGENGKLGLNGAHDLTKSNLNQMGREYMVTNGLGKMPGFKGQLTPEQISQVAAYSLTLR</sequence>
<dbReference type="PANTHER" id="PTHR35008">
    <property type="entry name" value="BLL4482 PROTEIN-RELATED"/>
    <property type="match status" value="1"/>
</dbReference>
<name>A0A3B7RTP4_9BACT</name>